<proteinExistence type="predicted"/>
<keyword evidence="1" id="KW-0472">Membrane</keyword>
<dbReference type="Proteomes" id="UP001596414">
    <property type="component" value="Unassembled WGS sequence"/>
</dbReference>
<accession>A0ABD5X868</accession>
<dbReference type="AlphaFoldDB" id="A0ABD5X868"/>
<protein>
    <submittedName>
        <fullName evidence="2">Uncharacterized protein</fullName>
    </submittedName>
</protein>
<sequence length="85" mass="8935">MNDLQQAVDPTNRTVKSSGDRTVGGLIGMILFFPLFIVTMAVPAFVVGVGLGGFGLKLAEQLSGHLNGKKSSANCTDTVRTRQLA</sequence>
<feature type="transmembrane region" description="Helical" evidence="1">
    <location>
        <begin position="26"/>
        <end position="56"/>
    </location>
</feature>
<evidence type="ECO:0000256" key="1">
    <source>
        <dbReference type="SAM" id="Phobius"/>
    </source>
</evidence>
<evidence type="ECO:0000313" key="2">
    <source>
        <dbReference type="EMBL" id="MFC7127207.1"/>
    </source>
</evidence>
<keyword evidence="1" id="KW-0812">Transmembrane</keyword>
<keyword evidence="1" id="KW-1133">Transmembrane helix</keyword>
<evidence type="ECO:0000313" key="3">
    <source>
        <dbReference type="Proteomes" id="UP001596414"/>
    </source>
</evidence>
<comment type="caution">
    <text evidence="2">The sequence shown here is derived from an EMBL/GenBank/DDBJ whole genome shotgun (WGS) entry which is preliminary data.</text>
</comment>
<reference evidence="2 3" key="1">
    <citation type="journal article" date="2014" name="Int. J. Syst. Evol. Microbiol.">
        <title>Complete genome sequence of Corynebacterium casei LMG S-19264T (=DSM 44701T), isolated from a smear-ripened cheese.</title>
        <authorList>
            <consortium name="US DOE Joint Genome Institute (JGI-PGF)"/>
            <person name="Walter F."/>
            <person name="Albersmeier A."/>
            <person name="Kalinowski J."/>
            <person name="Ruckert C."/>
        </authorList>
    </citation>
    <scope>NUCLEOTIDE SEQUENCE [LARGE SCALE GENOMIC DNA]</scope>
    <source>
        <strain evidence="2 3">CGMCC 4.7215</strain>
    </source>
</reference>
<gene>
    <name evidence="2" type="ORF">ACFQJ7_14460</name>
</gene>
<name>A0ABD5X868_9EURY</name>
<organism evidence="2 3">
    <name type="scientific">Halovenus rubra</name>
    <dbReference type="NCBI Taxonomy" id="869890"/>
    <lineage>
        <taxon>Archaea</taxon>
        <taxon>Methanobacteriati</taxon>
        <taxon>Methanobacteriota</taxon>
        <taxon>Stenosarchaea group</taxon>
        <taxon>Halobacteria</taxon>
        <taxon>Halobacteriales</taxon>
        <taxon>Haloarculaceae</taxon>
        <taxon>Halovenus</taxon>
    </lineage>
</organism>
<dbReference type="EMBL" id="JBHSZQ010000049">
    <property type="protein sequence ID" value="MFC7127207.1"/>
    <property type="molecule type" value="Genomic_DNA"/>
</dbReference>
<dbReference type="RefSeq" id="WP_267636656.1">
    <property type="nucleotide sequence ID" value="NZ_JAODIY010000005.1"/>
</dbReference>